<reference evidence="5" key="2">
    <citation type="submission" date="2020-01" db="EMBL/GenBank/DDBJ databases">
        <authorList>
            <person name="Hornung B."/>
        </authorList>
    </citation>
    <scope>NUCLEOTIDE SEQUENCE</scope>
    <source>
        <strain evidence="5">PacBioINE</strain>
    </source>
</reference>
<dbReference type="InterPro" id="IPR036318">
    <property type="entry name" value="FAD-bd_PCMH-like_sf"/>
</dbReference>
<dbReference type="KEGG" id="aacx:DEACI_3804"/>
<evidence type="ECO:0000259" key="4">
    <source>
        <dbReference type="PROSITE" id="PS51387"/>
    </source>
</evidence>
<evidence type="ECO:0000313" key="7">
    <source>
        <dbReference type="Proteomes" id="UP001071230"/>
    </source>
</evidence>
<dbReference type="PROSITE" id="PS51387">
    <property type="entry name" value="FAD_PCMH"/>
    <property type="match status" value="1"/>
</dbReference>
<dbReference type="InterPro" id="IPR002346">
    <property type="entry name" value="Mopterin_DH_FAD-bd"/>
</dbReference>
<evidence type="ECO:0000256" key="2">
    <source>
        <dbReference type="ARBA" id="ARBA00022827"/>
    </source>
</evidence>
<proteinExistence type="predicted"/>
<name>A0A8S0X176_9FIRM</name>
<dbReference type="Gene3D" id="3.30.43.10">
    <property type="entry name" value="Uridine Diphospho-n-acetylenolpyruvylglucosamine Reductase, domain 2"/>
    <property type="match status" value="1"/>
</dbReference>
<dbReference type="EMBL" id="CDGJ01000003">
    <property type="protein sequence ID" value="CEJ05863.1"/>
    <property type="molecule type" value="Genomic_DNA"/>
</dbReference>
<dbReference type="Gene3D" id="3.30.465.10">
    <property type="match status" value="1"/>
</dbReference>
<dbReference type="EC" id="1.1.-.-" evidence="5"/>
<reference evidence="6" key="1">
    <citation type="submission" date="2014-11" db="EMBL/GenBank/DDBJ databases">
        <authorList>
            <person name="Hornung B.V."/>
        </authorList>
    </citation>
    <scope>NUCLEOTIDE SEQUENCE</scope>
    <source>
        <strain evidence="6">INE</strain>
    </source>
</reference>
<gene>
    <name evidence="6" type="ORF">DEACI_0283</name>
    <name evidence="5" type="ORF">DEACI_3804</name>
</gene>
<dbReference type="SMART" id="SM01092">
    <property type="entry name" value="CO_deh_flav_C"/>
    <property type="match status" value="1"/>
</dbReference>
<accession>A0A8S0X176</accession>
<keyword evidence="1" id="KW-0285">Flavoprotein</keyword>
<dbReference type="Gene3D" id="3.30.390.50">
    <property type="entry name" value="CO dehydrogenase flavoprotein, C-terminal domain"/>
    <property type="match status" value="1"/>
</dbReference>
<dbReference type="GO" id="GO:0071949">
    <property type="term" value="F:FAD binding"/>
    <property type="evidence" value="ECO:0007669"/>
    <property type="project" value="InterPro"/>
</dbReference>
<dbReference type="Proteomes" id="UP000836597">
    <property type="component" value="Chromosome"/>
</dbReference>
<dbReference type="AlphaFoldDB" id="A0A8S0X176"/>
<dbReference type="Pfam" id="PF03450">
    <property type="entry name" value="CO_deh_flav_C"/>
    <property type="match status" value="1"/>
</dbReference>
<dbReference type="InterPro" id="IPR016166">
    <property type="entry name" value="FAD-bd_PCMH"/>
</dbReference>
<keyword evidence="2" id="KW-0274">FAD</keyword>
<dbReference type="Proteomes" id="UP001071230">
    <property type="component" value="Unassembled WGS sequence"/>
</dbReference>
<dbReference type="PANTHER" id="PTHR42659">
    <property type="entry name" value="XANTHINE DEHYDROGENASE SUBUNIT C-RELATED"/>
    <property type="match status" value="1"/>
</dbReference>
<evidence type="ECO:0000256" key="3">
    <source>
        <dbReference type="ARBA" id="ARBA00023002"/>
    </source>
</evidence>
<dbReference type="InterPro" id="IPR005107">
    <property type="entry name" value="CO_DH_flav_C"/>
</dbReference>
<dbReference type="EMBL" id="LR746496">
    <property type="protein sequence ID" value="CAA7602981.1"/>
    <property type="molecule type" value="Genomic_DNA"/>
</dbReference>
<feature type="domain" description="FAD-binding PCMH-type" evidence="4">
    <location>
        <begin position="1"/>
        <end position="168"/>
    </location>
</feature>
<dbReference type="EC" id="1.-.-.-" evidence="5"/>
<dbReference type="InterPro" id="IPR036683">
    <property type="entry name" value="CO_DH_flav_C_dom_sf"/>
</dbReference>
<dbReference type="PANTHER" id="PTHR42659:SF2">
    <property type="entry name" value="XANTHINE DEHYDROGENASE SUBUNIT C-RELATED"/>
    <property type="match status" value="1"/>
</dbReference>
<evidence type="ECO:0000313" key="6">
    <source>
        <dbReference type="EMBL" id="CEJ05863.1"/>
    </source>
</evidence>
<keyword evidence="3 5" id="KW-0560">Oxidoreductase</keyword>
<keyword evidence="7" id="KW-1185">Reference proteome</keyword>
<dbReference type="Pfam" id="PF00941">
    <property type="entry name" value="FAD_binding_5"/>
    <property type="match status" value="1"/>
</dbReference>
<dbReference type="InterPro" id="IPR051312">
    <property type="entry name" value="Diverse_Substr_Oxidored"/>
</dbReference>
<dbReference type="GO" id="GO:0016491">
    <property type="term" value="F:oxidoreductase activity"/>
    <property type="evidence" value="ECO:0007669"/>
    <property type="project" value="UniProtKB-KW"/>
</dbReference>
<evidence type="ECO:0000256" key="1">
    <source>
        <dbReference type="ARBA" id="ARBA00022630"/>
    </source>
</evidence>
<dbReference type="RefSeq" id="WP_240986269.1">
    <property type="nucleotide sequence ID" value="NZ_CDGJ01000003.1"/>
</dbReference>
<dbReference type="InterPro" id="IPR016167">
    <property type="entry name" value="FAD-bd_PCMH_sub1"/>
</dbReference>
<protein>
    <submittedName>
        <fullName evidence="6">Aerobic-type carbon monoxide dehydrogenase, middle subunit CoxM/CutM-like protein</fullName>
    </submittedName>
    <submittedName>
        <fullName evidence="5">CO dehydrogenase flavoprotein C-terminal domain</fullName>
        <ecNumber evidence="5">1.-.-.-</ecNumber>
        <ecNumber evidence="5">1.1.-.-</ecNumber>
    </submittedName>
</protein>
<dbReference type="InterPro" id="IPR016169">
    <property type="entry name" value="FAD-bd_PCMH_sub2"/>
</dbReference>
<dbReference type="SUPFAM" id="SSF56176">
    <property type="entry name" value="FAD-binding/transporter-associated domain-like"/>
    <property type="match status" value="1"/>
</dbReference>
<sequence length="293" mass="31280">MYYIRPQTLAKALEAGEEPGMLYLAGGTDLILKLRRREVQARGLVDLQAVAELRQIRAGGDWLEIGAMVSFADLLNNDTAAQEARALWLACSSMGAPQIRNQATLGGNLANCSPAADSLPALLVLQAQVRLLSRSGEVLLPLAEVLGRTPLWQPGTLLAGFRLPLRAGVSGFAKLGRRQALAIARLSAAVALREENGRACGVRVAFGAAGKRAFLSLDLAEELNGLVLDRGFTELACRQAKKVISRALGERASAPYKKEAVAGVVREALRTMEFVTSGEHADVDRKGGRGNED</sequence>
<dbReference type="SUPFAM" id="SSF55447">
    <property type="entry name" value="CO dehydrogenase flavoprotein C-terminal domain-like"/>
    <property type="match status" value="1"/>
</dbReference>
<organism evidence="5">
    <name type="scientific">Acididesulfobacillus acetoxydans</name>
    <dbReference type="NCBI Taxonomy" id="1561005"/>
    <lineage>
        <taxon>Bacteria</taxon>
        <taxon>Bacillati</taxon>
        <taxon>Bacillota</taxon>
        <taxon>Clostridia</taxon>
        <taxon>Eubacteriales</taxon>
        <taxon>Peptococcaceae</taxon>
        <taxon>Acididesulfobacillus</taxon>
    </lineage>
</organism>
<evidence type="ECO:0000313" key="5">
    <source>
        <dbReference type="EMBL" id="CAA7602981.1"/>
    </source>
</evidence>